<dbReference type="EMBL" id="CAJNOM010000125">
    <property type="protein sequence ID" value="CAF1098259.1"/>
    <property type="molecule type" value="Genomic_DNA"/>
</dbReference>
<dbReference type="Proteomes" id="UP000663877">
    <property type="component" value="Unassembled WGS sequence"/>
</dbReference>
<keyword evidence="1" id="KW-1133">Transmembrane helix</keyword>
<feature type="transmembrane region" description="Helical" evidence="1">
    <location>
        <begin position="303"/>
        <end position="324"/>
    </location>
</feature>
<keyword evidence="1" id="KW-0812">Transmembrane</keyword>
<proteinExistence type="predicted"/>
<feature type="transmembrane region" description="Helical" evidence="1">
    <location>
        <begin position="230"/>
        <end position="255"/>
    </location>
</feature>
<reference evidence="3" key="1">
    <citation type="submission" date="2021-02" db="EMBL/GenBank/DDBJ databases">
        <authorList>
            <person name="Nowell W R."/>
        </authorList>
    </citation>
    <scope>NUCLEOTIDE SEQUENCE</scope>
</reference>
<comment type="caution">
    <text evidence="3">The sequence shown here is derived from an EMBL/GenBank/DDBJ whole genome shotgun (WGS) entry which is preliminary data.</text>
</comment>
<evidence type="ECO:0000256" key="1">
    <source>
        <dbReference type="SAM" id="Phobius"/>
    </source>
</evidence>
<protein>
    <submittedName>
        <fullName evidence="3">Uncharacterized protein</fullName>
    </submittedName>
</protein>
<dbReference type="EMBL" id="CAJNOI010000062">
    <property type="protein sequence ID" value="CAF0977022.1"/>
    <property type="molecule type" value="Genomic_DNA"/>
</dbReference>
<evidence type="ECO:0000313" key="4">
    <source>
        <dbReference type="Proteomes" id="UP000663832"/>
    </source>
</evidence>
<evidence type="ECO:0000313" key="2">
    <source>
        <dbReference type="EMBL" id="CAF0977022.1"/>
    </source>
</evidence>
<organism evidence="3 4">
    <name type="scientific">Adineta steineri</name>
    <dbReference type="NCBI Taxonomy" id="433720"/>
    <lineage>
        <taxon>Eukaryota</taxon>
        <taxon>Metazoa</taxon>
        <taxon>Spiralia</taxon>
        <taxon>Gnathifera</taxon>
        <taxon>Rotifera</taxon>
        <taxon>Eurotatoria</taxon>
        <taxon>Bdelloidea</taxon>
        <taxon>Adinetida</taxon>
        <taxon>Adinetidae</taxon>
        <taxon>Adineta</taxon>
    </lineage>
</organism>
<dbReference type="Proteomes" id="UP000663832">
    <property type="component" value="Unassembled WGS sequence"/>
</dbReference>
<keyword evidence="1" id="KW-0472">Membrane</keyword>
<evidence type="ECO:0000313" key="3">
    <source>
        <dbReference type="EMBL" id="CAF1098259.1"/>
    </source>
</evidence>
<feature type="transmembrane region" description="Helical" evidence="1">
    <location>
        <begin position="169"/>
        <end position="188"/>
    </location>
</feature>
<dbReference type="OrthoDB" id="10084078at2759"/>
<keyword evidence="4" id="KW-1185">Reference proteome</keyword>
<dbReference type="AlphaFoldDB" id="A0A814NYY4"/>
<sequence length="337" mass="38819">MTTPETDSKDVQTDIHFKLLKTLQTYIIAVSHYRLYLFNRYTQSDETYEFPTLFRIRKQILNRFEWVIIELEQIIEDLQLHRLSITDVEQSINRPLIKEVIETALNADLSSIMVQNQFVPSKHEWRVYKRNLQETKKDLCILSLVVHQNISRIKNMAVNKKQQIRGIRILLTVFYGFLLSSTLFRYVIHGIVETIRRPTNPYAIAMIVIGGLILISIFLATYATWFDNTVILLVSGVVLVFVFILTLVFGIIRIVKTAPDRTLPPPTQTSFESSDMITTTTTLANDIKSNSDIYALAEDITKLIIELVFTLFAILATFALFRYVKGKYAAVPTREAS</sequence>
<feature type="transmembrane region" description="Helical" evidence="1">
    <location>
        <begin position="200"/>
        <end position="223"/>
    </location>
</feature>
<name>A0A814NYY4_9BILA</name>
<accession>A0A814NYY4</accession>
<gene>
    <name evidence="2" type="ORF">BJG266_LOCUS14655</name>
    <name evidence="3" type="ORF">QVE165_LOCUS20152</name>
</gene>